<accession>K3WSK8</accession>
<sequence length="337" mass="37523">MATPHTFTSLLVDSMDAALLYHKCPFDEPMKSLYCGAQLRDSMDTASSSSSYSDADNDLDAMTEFITEWGDDVDIEMVVRHESGGNNACAFSPVGAEDAGDVSWKPESSSPSAAGRRKSSGSGGRDNSASPRSVEETAEIERLEHEARVLGETLTMLRKMRSGMKMSPTAAGAIMNVSRWHTKARKQRHLLLHAEGESRKLKAEIRVQKDRARSLYRILMKRVAKVACLEKELYCVVPHVPNATPFVDTNDFFPKLLVETNAMVAQIDAMKKLLREKVSLPTKNGSFRKWSAKHEASSGVMLELIDSEELPFSQSHVNRAIESMYRAYEVDQVTREL</sequence>
<feature type="region of interest" description="Disordered" evidence="1">
    <location>
        <begin position="86"/>
        <end position="140"/>
    </location>
</feature>
<name>K3WSK8_GLOUD</name>
<reference evidence="3" key="2">
    <citation type="submission" date="2010-04" db="EMBL/GenBank/DDBJ databases">
        <authorList>
            <person name="Buell R."/>
            <person name="Hamilton J."/>
            <person name="Hostetler J."/>
        </authorList>
    </citation>
    <scope>NUCLEOTIDE SEQUENCE [LARGE SCALE GENOMIC DNA]</scope>
    <source>
        <strain evidence="3">DAOM:BR144</strain>
    </source>
</reference>
<protein>
    <submittedName>
        <fullName evidence="2">Uncharacterized protein</fullName>
    </submittedName>
</protein>
<dbReference type="EnsemblProtists" id="PYU1_T007952">
    <property type="protein sequence ID" value="PYU1_T007952"/>
    <property type="gene ID" value="PYU1_G007936"/>
</dbReference>
<dbReference type="AlphaFoldDB" id="K3WSK8"/>
<reference evidence="2" key="3">
    <citation type="submission" date="2015-02" db="UniProtKB">
        <authorList>
            <consortium name="EnsemblProtists"/>
        </authorList>
    </citation>
    <scope>IDENTIFICATION</scope>
    <source>
        <strain evidence="2">DAOM BR144</strain>
    </source>
</reference>
<reference evidence="3" key="1">
    <citation type="journal article" date="2010" name="Genome Biol.">
        <title>Genome sequence of the necrotrophic plant pathogen Pythium ultimum reveals original pathogenicity mechanisms and effector repertoire.</title>
        <authorList>
            <person name="Levesque C.A."/>
            <person name="Brouwer H."/>
            <person name="Cano L."/>
            <person name="Hamilton J.P."/>
            <person name="Holt C."/>
            <person name="Huitema E."/>
            <person name="Raffaele S."/>
            <person name="Robideau G.P."/>
            <person name="Thines M."/>
            <person name="Win J."/>
            <person name="Zerillo M.M."/>
            <person name="Beakes G.W."/>
            <person name="Boore J.L."/>
            <person name="Busam D."/>
            <person name="Dumas B."/>
            <person name="Ferriera S."/>
            <person name="Fuerstenberg S.I."/>
            <person name="Gachon C.M."/>
            <person name="Gaulin E."/>
            <person name="Govers F."/>
            <person name="Grenville-Briggs L."/>
            <person name="Horner N."/>
            <person name="Hostetler J."/>
            <person name="Jiang R.H."/>
            <person name="Johnson J."/>
            <person name="Krajaejun T."/>
            <person name="Lin H."/>
            <person name="Meijer H.J."/>
            <person name="Moore B."/>
            <person name="Morris P."/>
            <person name="Phuntmart V."/>
            <person name="Puiu D."/>
            <person name="Shetty J."/>
            <person name="Stajich J.E."/>
            <person name="Tripathy S."/>
            <person name="Wawra S."/>
            <person name="van West P."/>
            <person name="Whitty B.R."/>
            <person name="Coutinho P.M."/>
            <person name="Henrissat B."/>
            <person name="Martin F."/>
            <person name="Thomas P.D."/>
            <person name="Tyler B.M."/>
            <person name="De Vries R.P."/>
            <person name="Kamoun S."/>
            <person name="Yandell M."/>
            <person name="Tisserat N."/>
            <person name="Buell C.R."/>
        </authorList>
    </citation>
    <scope>NUCLEOTIDE SEQUENCE</scope>
    <source>
        <strain evidence="3">DAOM:BR144</strain>
    </source>
</reference>
<evidence type="ECO:0000256" key="1">
    <source>
        <dbReference type="SAM" id="MobiDB-lite"/>
    </source>
</evidence>
<dbReference type="HOGENOM" id="CLU_825093_0_0_1"/>
<dbReference type="VEuPathDB" id="FungiDB:PYU1_G007936"/>
<proteinExistence type="predicted"/>
<evidence type="ECO:0000313" key="3">
    <source>
        <dbReference type="Proteomes" id="UP000019132"/>
    </source>
</evidence>
<dbReference type="EMBL" id="GL376617">
    <property type="status" value="NOT_ANNOTATED_CDS"/>
    <property type="molecule type" value="Genomic_DNA"/>
</dbReference>
<keyword evidence="3" id="KW-1185">Reference proteome</keyword>
<evidence type="ECO:0000313" key="2">
    <source>
        <dbReference type="EnsemblProtists" id="PYU1_T007952"/>
    </source>
</evidence>
<dbReference type="Proteomes" id="UP000019132">
    <property type="component" value="Unassembled WGS sequence"/>
</dbReference>
<dbReference type="InParanoid" id="K3WSK8"/>
<organism evidence="2 3">
    <name type="scientific">Globisporangium ultimum (strain ATCC 200006 / CBS 805.95 / DAOM BR144)</name>
    <name type="common">Pythium ultimum</name>
    <dbReference type="NCBI Taxonomy" id="431595"/>
    <lineage>
        <taxon>Eukaryota</taxon>
        <taxon>Sar</taxon>
        <taxon>Stramenopiles</taxon>
        <taxon>Oomycota</taxon>
        <taxon>Peronosporomycetes</taxon>
        <taxon>Pythiales</taxon>
        <taxon>Pythiaceae</taxon>
        <taxon>Globisporangium</taxon>
    </lineage>
</organism>